<dbReference type="AlphaFoldDB" id="A0AAD7DW80"/>
<sequence>MIRRPSQVAHYGTMRWPMPYLDASPVRFLQLWHLTPLFNFFLAALLAHLLIYMLMVWDPCLILSNAFWSTPTFGYGPADSGSDASSIKSSGADSTFSFYSAVNDAGRLAKRRHADVSRLGVPKWYSGDPPPAPDMPGTAPPSEMPQFTMAHSKVMPAADVGAEPWLGVVLYSQALPTSPVAMYHNAAKIAGEVRMVLKKPAQLSSIDVWFVLTETTVHNVFTPPGLTMTACLWNRKQGHPTAMGAEGDYKGKFPAGTYVFPFEFPALPADTVVKHPGINPEKHKGRVPLPPTYSVGMVGGFSGDINYTVGVNFTRDGLGSVDDEFDMRVQYLPLSRPLPRLKTPFPYLPTREDWPFAREVVGGWTLTPFGGRGRLGEQVVEIEGILGIQEPAVYTAGETLEFSLLLWSASPLALEALAQPGAIDVGYYKSDLSDIDALDPTGGSRDRRKLERLASGLAWLADAGKPAEDAPAPECALVDLTTPAGGRDDATLTDNTSGVVRLDGAVRVPACSHPSFRYASIAREYLLLLVINHPQHAHISPKAARGIVAEVPVWYILNRSGSGPKAVHSDLPVKGATIPVGEDVVRMPGKMGHVTTQVRPTTHTIRLAAF</sequence>
<keyword evidence="1" id="KW-0812">Transmembrane</keyword>
<dbReference type="EMBL" id="JARKIE010000018">
    <property type="protein sequence ID" value="KAJ7701196.1"/>
    <property type="molecule type" value="Genomic_DNA"/>
</dbReference>
<protein>
    <submittedName>
        <fullName evidence="2">Uncharacterized protein</fullName>
    </submittedName>
</protein>
<evidence type="ECO:0000313" key="2">
    <source>
        <dbReference type="EMBL" id="KAJ7701196.1"/>
    </source>
</evidence>
<feature type="transmembrane region" description="Helical" evidence="1">
    <location>
        <begin position="37"/>
        <end position="57"/>
    </location>
</feature>
<dbReference type="InterPro" id="IPR014752">
    <property type="entry name" value="Arrestin-like_C"/>
</dbReference>
<proteinExistence type="predicted"/>
<reference evidence="2" key="1">
    <citation type="submission" date="2023-03" db="EMBL/GenBank/DDBJ databases">
        <title>Massive genome expansion in bonnet fungi (Mycena s.s.) driven by repeated elements and novel gene families across ecological guilds.</title>
        <authorList>
            <consortium name="Lawrence Berkeley National Laboratory"/>
            <person name="Harder C.B."/>
            <person name="Miyauchi S."/>
            <person name="Viragh M."/>
            <person name="Kuo A."/>
            <person name="Thoen E."/>
            <person name="Andreopoulos B."/>
            <person name="Lu D."/>
            <person name="Skrede I."/>
            <person name="Drula E."/>
            <person name="Henrissat B."/>
            <person name="Morin E."/>
            <person name="Kohler A."/>
            <person name="Barry K."/>
            <person name="LaButti K."/>
            <person name="Morin E."/>
            <person name="Salamov A."/>
            <person name="Lipzen A."/>
            <person name="Mereny Z."/>
            <person name="Hegedus B."/>
            <person name="Baldrian P."/>
            <person name="Stursova M."/>
            <person name="Weitz H."/>
            <person name="Taylor A."/>
            <person name="Grigoriev I.V."/>
            <person name="Nagy L.G."/>
            <person name="Martin F."/>
            <person name="Kauserud H."/>
        </authorList>
    </citation>
    <scope>NUCLEOTIDE SEQUENCE</scope>
    <source>
        <strain evidence="2">CBHHK067</strain>
    </source>
</reference>
<gene>
    <name evidence="2" type="ORF">B0H17DRAFT_200082</name>
</gene>
<evidence type="ECO:0000313" key="3">
    <source>
        <dbReference type="Proteomes" id="UP001221757"/>
    </source>
</evidence>
<comment type="caution">
    <text evidence="2">The sequence shown here is derived from an EMBL/GenBank/DDBJ whole genome shotgun (WGS) entry which is preliminary data.</text>
</comment>
<keyword evidence="1" id="KW-0472">Membrane</keyword>
<dbReference type="Proteomes" id="UP001221757">
    <property type="component" value="Unassembled WGS sequence"/>
</dbReference>
<keyword evidence="3" id="KW-1185">Reference proteome</keyword>
<accession>A0AAD7DW80</accession>
<organism evidence="2 3">
    <name type="scientific">Mycena rosella</name>
    <name type="common">Pink bonnet</name>
    <name type="synonym">Agaricus rosellus</name>
    <dbReference type="NCBI Taxonomy" id="1033263"/>
    <lineage>
        <taxon>Eukaryota</taxon>
        <taxon>Fungi</taxon>
        <taxon>Dikarya</taxon>
        <taxon>Basidiomycota</taxon>
        <taxon>Agaricomycotina</taxon>
        <taxon>Agaricomycetes</taxon>
        <taxon>Agaricomycetidae</taxon>
        <taxon>Agaricales</taxon>
        <taxon>Marasmiineae</taxon>
        <taxon>Mycenaceae</taxon>
        <taxon>Mycena</taxon>
    </lineage>
</organism>
<dbReference type="Gene3D" id="2.60.40.640">
    <property type="match status" value="1"/>
</dbReference>
<evidence type="ECO:0000256" key="1">
    <source>
        <dbReference type="SAM" id="Phobius"/>
    </source>
</evidence>
<keyword evidence="1" id="KW-1133">Transmembrane helix</keyword>
<name>A0AAD7DW80_MYCRO</name>